<dbReference type="Proteomes" id="UP001189122">
    <property type="component" value="Unassembled WGS sequence"/>
</dbReference>
<keyword evidence="2" id="KW-1185">Reference proteome</keyword>
<evidence type="ECO:0000313" key="1">
    <source>
        <dbReference type="EMBL" id="CAA2628821.1"/>
    </source>
</evidence>
<reference evidence="1 2" key="1">
    <citation type="submission" date="2019-12" db="EMBL/GenBank/DDBJ databases">
        <authorList>
            <person name="Scholz U."/>
            <person name="Mascher M."/>
            <person name="Fiebig A."/>
        </authorList>
    </citation>
    <scope>NUCLEOTIDE SEQUENCE</scope>
</reference>
<dbReference type="EMBL" id="CACRZD030000011">
    <property type="protein sequence ID" value="CAA6668068.1"/>
    <property type="molecule type" value="Genomic_DNA"/>
</dbReference>
<accession>A0A7I8JD25</accession>
<name>A0A7I8JD25_SPIIN</name>
<gene>
    <name evidence="1" type="ORF">SI7747_11014462</name>
</gene>
<proteinExistence type="predicted"/>
<sequence length="31" mass="3508">MTFKISLSCSTMLLPRRSIRQVNLIQGIPFG</sequence>
<protein>
    <submittedName>
        <fullName evidence="1">Uncharacterized protein</fullName>
    </submittedName>
</protein>
<organism evidence="1">
    <name type="scientific">Spirodela intermedia</name>
    <name type="common">Intermediate duckweed</name>
    <dbReference type="NCBI Taxonomy" id="51605"/>
    <lineage>
        <taxon>Eukaryota</taxon>
        <taxon>Viridiplantae</taxon>
        <taxon>Streptophyta</taxon>
        <taxon>Embryophyta</taxon>
        <taxon>Tracheophyta</taxon>
        <taxon>Spermatophyta</taxon>
        <taxon>Magnoliopsida</taxon>
        <taxon>Liliopsida</taxon>
        <taxon>Araceae</taxon>
        <taxon>Lemnoideae</taxon>
        <taxon>Spirodela</taxon>
    </lineage>
</organism>
<dbReference type="AlphaFoldDB" id="A0A7I8JD25"/>
<dbReference type="EMBL" id="LR743598">
    <property type="protein sequence ID" value="CAA2628821.1"/>
    <property type="molecule type" value="Genomic_DNA"/>
</dbReference>
<evidence type="ECO:0000313" key="2">
    <source>
        <dbReference type="Proteomes" id="UP001189122"/>
    </source>
</evidence>